<protein>
    <submittedName>
        <fullName evidence="2">Uncharacterized protein</fullName>
    </submittedName>
</protein>
<sequence length="164" mass="19314">MDISANEKRQNDRAAVRRLLMYWGNAERTRTDKERQLVTVDEEIESQYDLHPQRLTGMPHGCEVSDATYNAALKATREIKRLERKKRRIEAELQELNYHASMIEFEVMCLPPLECEVIKLRYVEYGVAKSGYWEKVAQRMHVSQDWAKALERHGVERLINRIAP</sequence>
<organism evidence="2">
    <name type="scientific">Siphoviridae sp. ct91l7</name>
    <dbReference type="NCBI Taxonomy" id="2826173"/>
    <lineage>
        <taxon>Viruses</taxon>
        <taxon>Duplodnaviria</taxon>
        <taxon>Heunggongvirae</taxon>
        <taxon>Uroviricota</taxon>
        <taxon>Caudoviricetes</taxon>
    </lineage>
</organism>
<evidence type="ECO:0000256" key="1">
    <source>
        <dbReference type="SAM" id="Coils"/>
    </source>
</evidence>
<dbReference type="EMBL" id="BK015008">
    <property type="protein sequence ID" value="DAD86852.1"/>
    <property type="molecule type" value="Genomic_DNA"/>
</dbReference>
<reference evidence="2" key="1">
    <citation type="journal article" date="2021" name="Proc. Natl. Acad. Sci. U.S.A.">
        <title>A Catalog of Tens of Thousands of Viruses from Human Metagenomes Reveals Hidden Associations with Chronic Diseases.</title>
        <authorList>
            <person name="Tisza M.J."/>
            <person name="Buck C.B."/>
        </authorList>
    </citation>
    <scope>NUCLEOTIDE SEQUENCE</scope>
    <source>
        <strain evidence="2">Ct91l7</strain>
    </source>
</reference>
<proteinExistence type="predicted"/>
<accession>A0A8S5MXB7</accession>
<name>A0A8S5MXB7_9CAUD</name>
<evidence type="ECO:0000313" key="2">
    <source>
        <dbReference type="EMBL" id="DAD86852.1"/>
    </source>
</evidence>
<keyword evidence="1" id="KW-0175">Coiled coil</keyword>
<feature type="coiled-coil region" evidence="1">
    <location>
        <begin position="72"/>
        <end position="99"/>
    </location>
</feature>